<accession>A0A815FSA8</accession>
<protein>
    <recommendedName>
        <fullName evidence="5">F-box domain-containing protein</fullName>
    </recommendedName>
</protein>
<evidence type="ECO:0000313" key="4">
    <source>
        <dbReference type="Proteomes" id="UP000663852"/>
    </source>
</evidence>
<dbReference type="AlphaFoldDB" id="A0A815FSA8"/>
<dbReference type="EMBL" id="CAJNOJ010000240">
    <property type="protein sequence ID" value="CAF1327681.1"/>
    <property type="molecule type" value="Genomic_DNA"/>
</dbReference>
<proteinExistence type="predicted"/>
<dbReference type="OrthoDB" id="10052099at2759"/>
<evidence type="ECO:0000313" key="1">
    <source>
        <dbReference type="EMBL" id="CAF1327681.1"/>
    </source>
</evidence>
<keyword evidence="3" id="KW-1185">Reference proteome</keyword>
<organism evidence="1 4">
    <name type="scientific">Adineta ricciae</name>
    <name type="common">Rotifer</name>
    <dbReference type="NCBI Taxonomy" id="249248"/>
    <lineage>
        <taxon>Eukaryota</taxon>
        <taxon>Metazoa</taxon>
        <taxon>Spiralia</taxon>
        <taxon>Gnathifera</taxon>
        <taxon>Rotifera</taxon>
        <taxon>Eurotatoria</taxon>
        <taxon>Bdelloidea</taxon>
        <taxon>Adinetida</taxon>
        <taxon>Adinetidae</taxon>
        <taxon>Adineta</taxon>
    </lineage>
</organism>
<gene>
    <name evidence="1" type="ORF">EDS130_LOCUS32008</name>
    <name evidence="2" type="ORF">XAT740_LOCUS31772</name>
</gene>
<evidence type="ECO:0000313" key="2">
    <source>
        <dbReference type="EMBL" id="CAF1356451.1"/>
    </source>
</evidence>
<reference evidence="1" key="1">
    <citation type="submission" date="2021-02" db="EMBL/GenBank/DDBJ databases">
        <authorList>
            <person name="Nowell W R."/>
        </authorList>
    </citation>
    <scope>NUCLEOTIDE SEQUENCE</scope>
</reference>
<evidence type="ECO:0008006" key="5">
    <source>
        <dbReference type="Google" id="ProtNLM"/>
    </source>
</evidence>
<dbReference type="Proteomes" id="UP000663852">
    <property type="component" value="Unassembled WGS sequence"/>
</dbReference>
<comment type="caution">
    <text evidence="1">The sequence shown here is derived from an EMBL/GenBank/DDBJ whole genome shotgun (WGS) entry which is preliminary data.</text>
</comment>
<dbReference type="EMBL" id="CAJNOR010002916">
    <property type="protein sequence ID" value="CAF1356451.1"/>
    <property type="molecule type" value="Genomic_DNA"/>
</dbReference>
<dbReference type="Proteomes" id="UP000663828">
    <property type="component" value="Unassembled WGS sequence"/>
</dbReference>
<name>A0A815FSA8_ADIRI</name>
<sequence>MITTLEHFAVELFWEIFSYLQIHEIFESFFQLNSRFVAMLNNLSHIPVFLGFNGMSRAVSEFYYKYLSESKISGALVSLCVSNTLAIGNDFWLVEHVCTFLNLRHLSLIDIQRSSFQSILNSLSSIHSLIFFNINFSSENRAAYTFHDVPEGAFHDQIFHLFPFLRECNLLFRRNANPTLDRQFILPLGSTFLPVQNSLINLQKLTIRCSSSFLLHLFERLPQLKELIYIQTNPWLPSNHPRRHTLHNQIKPINKHLAPNLCRLRIAWFNTIVNVNTINGLFERDVLFSLTKFSLSAEVDGPNVLQDLQSKLSNQCLYSFDVKWHVKQIISQSESDQIFSNIFHQLKGSAPIRLQMYLLGYHYFIRASTIPVLDTDLCVSLYLDKNTVHKQSPWSYNQCLLNNQLIRCNKIIMNKENGQINEKFLSLSPPIVPWHQITTLSIAEPFHRNHLHVLFSQATSLRTLELHYRAVYHFHVPWEEESLINLLDDSFLCNILMSNGLRQLNLFIVWQQSNLLDIAYSIIARLPHLQIMEIHGYIYDVTEMSHILINGLEKLTFLTLNDIIRCGEVNEKELRAKQRILNTRSFRTEVPKTIDDDTLFIWL</sequence>
<evidence type="ECO:0000313" key="3">
    <source>
        <dbReference type="Proteomes" id="UP000663828"/>
    </source>
</evidence>